<dbReference type="GO" id="GO:0005634">
    <property type="term" value="C:nucleus"/>
    <property type="evidence" value="ECO:0007669"/>
    <property type="project" value="TreeGrafter"/>
</dbReference>
<dbReference type="Gene3D" id="3.30.40.10">
    <property type="entry name" value="Zinc/RING finger domain, C3HC4 (zinc finger)"/>
    <property type="match status" value="1"/>
</dbReference>
<dbReference type="GO" id="GO:0004386">
    <property type="term" value="F:helicase activity"/>
    <property type="evidence" value="ECO:0007669"/>
    <property type="project" value="UniProtKB-KW"/>
</dbReference>
<feature type="domain" description="RING-type" evidence="9">
    <location>
        <begin position="36"/>
        <end position="76"/>
    </location>
</feature>
<keyword evidence="7" id="KW-0067">ATP-binding</keyword>
<dbReference type="EMBL" id="LEKV01003307">
    <property type="protein sequence ID" value="KVI00732.1"/>
    <property type="molecule type" value="Genomic_DNA"/>
</dbReference>
<dbReference type="Gene3D" id="3.40.50.300">
    <property type="entry name" value="P-loop containing nucleotide triphosphate hydrolases"/>
    <property type="match status" value="1"/>
</dbReference>
<dbReference type="InterPro" id="IPR050628">
    <property type="entry name" value="SNF2_RAD54_helicase_TF"/>
</dbReference>
<evidence type="ECO:0000313" key="10">
    <source>
        <dbReference type="EMBL" id="KVI00732.1"/>
    </source>
</evidence>
<keyword evidence="1" id="KW-0479">Metal-binding</keyword>
<evidence type="ECO:0000256" key="4">
    <source>
        <dbReference type="ARBA" id="ARBA00022801"/>
    </source>
</evidence>
<dbReference type="GO" id="GO:0008270">
    <property type="term" value="F:zinc ion binding"/>
    <property type="evidence" value="ECO:0007669"/>
    <property type="project" value="UniProtKB-KW"/>
</dbReference>
<evidence type="ECO:0000256" key="3">
    <source>
        <dbReference type="ARBA" id="ARBA00022771"/>
    </source>
</evidence>
<dbReference type="Proteomes" id="UP000243975">
    <property type="component" value="Unassembled WGS sequence"/>
</dbReference>
<dbReference type="PROSITE" id="PS50089">
    <property type="entry name" value="ZF_RING_2"/>
    <property type="match status" value="1"/>
</dbReference>
<reference evidence="10 11" key="1">
    <citation type="journal article" date="2016" name="Sci. Rep.">
        <title>The genome sequence of the outbreeding globe artichoke constructed de novo incorporating a phase-aware low-pass sequencing strategy of F1 progeny.</title>
        <authorList>
            <person name="Scaglione D."/>
            <person name="Reyes-Chin-Wo S."/>
            <person name="Acquadro A."/>
            <person name="Froenicke L."/>
            <person name="Portis E."/>
            <person name="Beitel C."/>
            <person name="Tirone M."/>
            <person name="Mauro R."/>
            <person name="Lo Monaco A."/>
            <person name="Mauromicale G."/>
            <person name="Faccioli P."/>
            <person name="Cattivelli L."/>
            <person name="Rieseberg L."/>
            <person name="Michelmore R."/>
            <person name="Lanteri S."/>
        </authorList>
    </citation>
    <scope>NUCLEOTIDE SEQUENCE [LARGE SCALE GENOMIC DNA]</scope>
    <source>
        <strain evidence="10">2C</strain>
    </source>
</reference>
<dbReference type="SMART" id="SM00184">
    <property type="entry name" value="RING"/>
    <property type="match status" value="1"/>
</dbReference>
<evidence type="ECO:0000259" key="9">
    <source>
        <dbReference type="PROSITE" id="PS50089"/>
    </source>
</evidence>
<dbReference type="Pfam" id="PF00271">
    <property type="entry name" value="Helicase_C"/>
    <property type="match status" value="1"/>
</dbReference>
<dbReference type="GO" id="GO:0016787">
    <property type="term" value="F:hydrolase activity"/>
    <property type="evidence" value="ECO:0007669"/>
    <property type="project" value="UniProtKB-KW"/>
</dbReference>
<dbReference type="PANTHER" id="PTHR45626:SF12">
    <property type="entry name" value="DNA REPAIR PROTEIN RAD16"/>
    <property type="match status" value="1"/>
</dbReference>
<evidence type="ECO:0000256" key="5">
    <source>
        <dbReference type="ARBA" id="ARBA00022806"/>
    </source>
</evidence>
<evidence type="ECO:0000313" key="11">
    <source>
        <dbReference type="Proteomes" id="UP000243975"/>
    </source>
</evidence>
<dbReference type="InterPro" id="IPR018957">
    <property type="entry name" value="Znf_C3HC4_RING-type"/>
</dbReference>
<evidence type="ECO:0000256" key="8">
    <source>
        <dbReference type="PROSITE-ProRule" id="PRU00175"/>
    </source>
</evidence>
<dbReference type="GO" id="GO:0008094">
    <property type="term" value="F:ATP-dependent activity, acting on DNA"/>
    <property type="evidence" value="ECO:0007669"/>
    <property type="project" value="TreeGrafter"/>
</dbReference>
<organism evidence="10 11">
    <name type="scientific">Cynara cardunculus var. scolymus</name>
    <name type="common">Globe artichoke</name>
    <name type="synonym">Cynara scolymus</name>
    <dbReference type="NCBI Taxonomy" id="59895"/>
    <lineage>
        <taxon>Eukaryota</taxon>
        <taxon>Viridiplantae</taxon>
        <taxon>Streptophyta</taxon>
        <taxon>Embryophyta</taxon>
        <taxon>Tracheophyta</taxon>
        <taxon>Spermatophyta</taxon>
        <taxon>Magnoliopsida</taxon>
        <taxon>eudicotyledons</taxon>
        <taxon>Gunneridae</taxon>
        <taxon>Pentapetalae</taxon>
        <taxon>asterids</taxon>
        <taxon>campanulids</taxon>
        <taxon>Asterales</taxon>
        <taxon>Asteraceae</taxon>
        <taxon>Carduoideae</taxon>
        <taxon>Cardueae</taxon>
        <taxon>Carduinae</taxon>
        <taxon>Cynara</taxon>
    </lineage>
</organism>
<dbReference type="Pfam" id="PF00097">
    <property type="entry name" value="zf-C3HC4"/>
    <property type="match status" value="1"/>
</dbReference>
<comment type="caution">
    <text evidence="10">The sequence shown here is derived from an EMBL/GenBank/DDBJ whole genome shotgun (WGS) entry which is preliminary data.</text>
</comment>
<dbReference type="InterPro" id="IPR013083">
    <property type="entry name" value="Znf_RING/FYVE/PHD"/>
</dbReference>
<dbReference type="InterPro" id="IPR017907">
    <property type="entry name" value="Znf_RING_CS"/>
</dbReference>
<dbReference type="InterPro" id="IPR027417">
    <property type="entry name" value="P-loop_NTPase"/>
</dbReference>
<accession>A0A103Y1C7</accession>
<dbReference type="GO" id="GO:0005524">
    <property type="term" value="F:ATP binding"/>
    <property type="evidence" value="ECO:0007669"/>
    <property type="project" value="UniProtKB-KW"/>
</dbReference>
<keyword evidence="4" id="KW-0378">Hydrolase</keyword>
<dbReference type="PANTHER" id="PTHR45626">
    <property type="entry name" value="TRANSCRIPTION TERMINATION FACTOR 2-RELATED"/>
    <property type="match status" value="1"/>
</dbReference>
<dbReference type="SUPFAM" id="SSF52540">
    <property type="entry name" value="P-loop containing nucleoside triphosphate hydrolases"/>
    <property type="match status" value="1"/>
</dbReference>
<dbReference type="Gramene" id="KVI00732">
    <property type="protein sequence ID" value="KVI00732"/>
    <property type="gene ID" value="Ccrd_021016"/>
</dbReference>
<evidence type="ECO:0000256" key="2">
    <source>
        <dbReference type="ARBA" id="ARBA00022741"/>
    </source>
</evidence>
<feature type="non-terminal residue" evidence="10">
    <location>
        <position position="185"/>
    </location>
</feature>
<dbReference type="OMA" id="MVTACKH"/>
<dbReference type="SUPFAM" id="SSF57850">
    <property type="entry name" value="RING/U-box"/>
    <property type="match status" value="1"/>
</dbReference>
<protein>
    <submittedName>
        <fullName evidence="10">Zinc finger, RING/FYVE/PHD-type</fullName>
    </submittedName>
</protein>
<keyword evidence="5" id="KW-0347">Helicase</keyword>
<evidence type="ECO:0000256" key="7">
    <source>
        <dbReference type="ARBA" id="ARBA00022840"/>
    </source>
</evidence>
<dbReference type="InterPro" id="IPR001841">
    <property type="entry name" value="Znf_RING"/>
</dbReference>
<sequence length="185" mass="20351">MIITFQAVDHPYLVVYSKSAIERRAGDAGSTDEQVCGLCHDVAEDPVVTSCGHLFCKPCLIEFSASYGQPACPSCSKPLTVDFSSNKDQEDQKPKMSVKGFISSSIINRIRLEDFQTSTKIDALKEEIRFMVERDGSAKGIVFSQFTSFLDFISYSLQKCGVKCVQLDGSMSMAARAAAITRFTE</sequence>
<dbReference type="InterPro" id="IPR001650">
    <property type="entry name" value="Helicase_C-like"/>
</dbReference>
<name>A0A103Y1C7_CYNCS</name>
<evidence type="ECO:0000256" key="1">
    <source>
        <dbReference type="ARBA" id="ARBA00022723"/>
    </source>
</evidence>
<dbReference type="STRING" id="59895.A0A103Y1C7"/>
<evidence type="ECO:0000256" key="6">
    <source>
        <dbReference type="ARBA" id="ARBA00022833"/>
    </source>
</evidence>
<dbReference type="GO" id="GO:0006289">
    <property type="term" value="P:nucleotide-excision repair"/>
    <property type="evidence" value="ECO:0007669"/>
    <property type="project" value="TreeGrafter"/>
</dbReference>
<keyword evidence="6" id="KW-0862">Zinc</keyword>
<proteinExistence type="predicted"/>
<keyword evidence="2" id="KW-0547">Nucleotide-binding</keyword>
<dbReference type="AlphaFoldDB" id="A0A103Y1C7"/>
<keyword evidence="11" id="KW-1185">Reference proteome</keyword>
<keyword evidence="3 8" id="KW-0863">Zinc-finger</keyword>
<dbReference type="PROSITE" id="PS00518">
    <property type="entry name" value="ZF_RING_1"/>
    <property type="match status" value="1"/>
</dbReference>
<gene>
    <name evidence="10" type="ORF">Ccrd_021016</name>
</gene>